<proteinExistence type="predicted"/>
<feature type="region of interest" description="Disordered" evidence="1">
    <location>
        <begin position="69"/>
        <end position="103"/>
    </location>
</feature>
<keyword evidence="3" id="KW-1185">Reference proteome</keyword>
<comment type="caution">
    <text evidence="2">The sequence shown here is derived from an EMBL/GenBank/DDBJ whole genome shotgun (WGS) entry which is preliminary data.</text>
</comment>
<sequence length="139" mass="15697">MIMTTSWSGTSLSKWPEQENLTIFLSYYCKKESAGMEFRWPQNHHHVKSKYLGTVNLARFVFHAHAQRPRMDGASGSPDSTVLPSGDSLKNLHPHATGHSGQINRDSVKNFRSMFTPLHIPCVYELNVTLVSTELTPLQ</sequence>
<protein>
    <submittedName>
        <fullName evidence="2">Uncharacterized protein</fullName>
    </submittedName>
</protein>
<evidence type="ECO:0000313" key="2">
    <source>
        <dbReference type="EMBL" id="GBL92965.1"/>
    </source>
</evidence>
<gene>
    <name evidence="2" type="ORF">AVEN_241105_1</name>
</gene>
<name>A0A4Y2BNF4_ARAVE</name>
<dbReference type="EMBL" id="BGPR01083822">
    <property type="protein sequence ID" value="GBL92965.1"/>
    <property type="molecule type" value="Genomic_DNA"/>
</dbReference>
<organism evidence="2 3">
    <name type="scientific">Araneus ventricosus</name>
    <name type="common">Orbweaver spider</name>
    <name type="synonym">Epeira ventricosa</name>
    <dbReference type="NCBI Taxonomy" id="182803"/>
    <lineage>
        <taxon>Eukaryota</taxon>
        <taxon>Metazoa</taxon>
        <taxon>Ecdysozoa</taxon>
        <taxon>Arthropoda</taxon>
        <taxon>Chelicerata</taxon>
        <taxon>Arachnida</taxon>
        <taxon>Araneae</taxon>
        <taxon>Araneomorphae</taxon>
        <taxon>Entelegynae</taxon>
        <taxon>Araneoidea</taxon>
        <taxon>Araneidae</taxon>
        <taxon>Araneus</taxon>
    </lineage>
</organism>
<evidence type="ECO:0000313" key="3">
    <source>
        <dbReference type="Proteomes" id="UP000499080"/>
    </source>
</evidence>
<evidence type="ECO:0000256" key="1">
    <source>
        <dbReference type="SAM" id="MobiDB-lite"/>
    </source>
</evidence>
<reference evidence="2 3" key="1">
    <citation type="journal article" date="2019" name="Sci. Rep.">
        <title>Orb-weaving spider Araneus ventricosus genome elucidates the spidroin gene catalogue.</title>
        <authorList>
            <person name="Kono N."/>
            <person name="Nakamura H."/>
            <person name="Ohtoshi R."/>
            <person name="Moran D.A.P."/>
            <person name="Shinohara A."/>
            <person name="Yoshida Y."/>
            <person name="Fujiwara M."/>
            <person name="Mori M."/>
            <person name="Tomita M."/>
            <person name="Arakawa K."/>
        </authorList>
    </citation>
    <scope>NUCLEOTIDE SEQUENCE [LARGE SCALE GENOMIC DNA]</scope>
</reference>
<accession>A0A4Y2BNF4</accession>
<dbReference type="Proteomes" id="UP000499080">
    <property type="component" value="Unassembled WGS sequence"/>
</dbReference>
<dbReference type="AlphaFoldDB" id="A0A4Y2BNF4"/>